<dbReference type="EMBL" id="FNRD01000016">
    <property type="protein sequence ID" value="SEB04003.1"/>
    <property type="molecule type" value="Genomic_DNA"/>
</dbReference>
<keyword evidence="3" id="KW-1185">Reference proteome</keyword>
<feature type="compositionally biased region" description="Basic and acidic residues" evidence="1">
    <location>
        <begin position="58"/>
        <end position="71"/>
    </location>
</feature>
<dbReference type="AlphaFoldDB" id="A0A1H4G320"/>
<dbReference type="OrthoDB" id="1042696at2"/>
<evidence type="ECO:0000313" key="3">
    <source>
        <dbReference type="Proteomes" id="UP000198951"/>
    </source>
</evidence>
<dbReference type="STRING" id="150146.SAMN05443667_11678"/>
<evidence type="ECO:0000256" key="1">
    <source>
        <dbReference type="SAM" id="MobiDB-lite"/>
    </source>
</evidence>
<name>A0A1H4G320_9FLAO</name>
<protein>
    <recommendedName>
        <fullName evidence="4">Conjugal transfer protein TraD</fullName>
    </recommendedName>
</protein>
<dbReference type="Proteomes" id="UP000198951">
    <property type="component" value="Unassembled WGS sequence"/>
</dbReference>
<proteinExistence type="predicted"/>
<sequence>METVIVICLLIIIVLLLQDKIVIKKYQGQKPVQEKNNPKLPDIMGLPKPQRSLAVPKNDNESQKLEQEHKTDNFDIEIGEEKVDSQIAQEELDEVFGNVPDFEDEDEEEEWNSCGISDGDNGFAQGVTFEELSAVGMLLKKEKLRPSQKETAAVLLQKIQGTELFDLLENSIEDASQKIAKLLDGTLSSETDSGSSILHKKDLKDFDIGEFI</sequence>
<organism evidence="2 3">
    <name type="scientific">Flavobacterium gillisiae</name>
    <dbReference type="NCBI Taxonomy" id="150146"/>
    <lineage>
        <taxon>Bacteria</taxon>
        <taxon>Pseudomonadati</taxon>
        <taxon>Bacteroidota</taxon>
        <taxon>Flavobacteriia</taxon>
        <taxon>Flavobacteriales</taxon>
        <taxon>Flavobacteriaceae</taxon>
        <taxon>Flavobacterium</taxon>
    </lineage>
</organism>
<gene>
    <name evidence="2" type="ORF">SAMN05443667_11678</name>
</gene>
<dbReference type="RefSeq" id="WP_091093522.1">
    <property type="nucleotide sequence ID" value="NZ_FNRD01000016.1"/>
</dbReference>
<accession>A0A1H4G320</accession>
<evidence type="ECO:0008006" key="4">
    <source>
        <dbReference type="Google" id="ProtNLM"/>
    </source>
</evidence>
<evidence type="ECO:0000313" key="2">
    <source>
        <dbReference type="EMBL" id="SEB04003.1"/>
    </source>
</evidence>
<reference evidence="3" key="1">
    <citation type="submission" date="2016-10" db="EMBL/GenBank/DDBJ databases">
        <authorList>
            <person name="Varghese N."/>
            <person name="Submissions S."/>
        </authorList>
    </citation>
    <scope>NUCLEOTIDE SEQUENCE [LARGE SCALE GENOMIC DNA]</scope>
    <source>
        <strain evidence="3">DSM 22376</strain>
    </source>
</reference>
<feature type="region of interest" description="Disordered" evidence="1">
    <location>
        <begin position="33"/>
        <end position="71"/>
    </location>
</feature>